<dbReference type="AlphaFoldDB" id="A0A7H1PQW3"/>
<evidence type="ECO:0000256" key="1">
    <source>
        <dbReference type="ARBA" id="ARBA00009437"/>
    </source>
</evidence>
<dbReference type="PANTHER" id="PTHR30346:SF29">
    <property type="entry name" value="LYSR SUBSTRATE-BINDING"/>
    <property type="match status" value="1"/>
</dbReference>
<name>A0A7H1PQW3_9ACTN</name>
<reference evidence="6 7" key="1">
    <citation type="submission" date="2020-04" db="EMBL/GenBank/DDBJ databases">
        <title>Characterization and engineering of Streptomyces griseofuscus DSM40191 as a potential heterologous host for expression of BGCs.</title>
        <authorList>
            <person name="Gren T."/>
            <person name="Whitford C.M."/>
            <person name="Mohite O.S."/>
            <person name="Joergensen T.S."/>
            <person name="Nielsen J.B."/>
            <person name="Lee S.Y."/>
            <person name="Weber T."/>
        </authorList>
    </citation>
    <scope>NUCLEOTIDE SEQUENCE [LARGE SCALE GENOMIC DNA]</scope>
    <source>
        <strain evidence="6 7">DSM 40191</strain>
    </source>
</reference>
<evidence type="ECO:0000313" key="7">
    <source>
        <dbReference type="Proteomes" id="UP000516422"/>
    </source>
</evidence>
<protein>
    <submittedName>
        <fullName evidence="6">LysR family transcriptional regulator</fullName>
    </submittedName>
</protein>
<evidence type="ECO:0000313" key="6">
    <source>
        <dbReference type="EMBL" id="QNT90443.1"/>
    </source>
</evidence>
<dbReference type="SUPFAM" id="SSF53850">
    <property type="entry name" value="Periplasmic binding protein-like II"/>
    <property type="match status" value="1"/>
</dbReference>
<dbReference type="GeneID" id="91459780"/>
<proteinExistence type="inferred from homology"/>
<dbReference type="GO" id="GO:0003677">
    <property type="term" value="F:DNA binding"/>
    <property type="evidence" value="ECO:0007669"/>
    <property type="project" value="UniProtKB-KW"/>
</dbReference>
<dbReference type="GO" id="GO:0003700">
    <property type="term" value="F:DNA-binding transcription factor activity"/>
    <property type="evidence" value="ECO:0007669"/>
    <property type="project" value="TreeGrafter"/>
</dbReference>
<keyword evidence="2" id="KW-0805">Transcription regulation</keyword>
<comment type="similarity">
    <text evidence="1">Belongs to the LysR transcriptional regulatory family.</text>
</comment>
<dbReference type="Gene3D" id="3.40.190.10">
    <property type="entry name" value="Periplasmic binding protein-like II"/>
    <property type="match status" value="2"/>
</dbReference>
<dbReference type="GO" id="GO:0032993">
    <property type="term" value="C:protein-DNA complex"/>
    <property type="evidence" value="ECO:0007669"/>
    <property type="project" value="TreeGrafter"/>
</dbReference>
<evidence type="ECO:0000256" key="3">
    <source>
        <dbReference type="ARBA" id="ARBA00023125"/>
    </source>
</evidence>
<gene>
    <name evidence="6" type="ORF">HEP81_00106</name>
</gene>
<keyword evidence="4" id="KW-0804">Transcription</keyword>
<dbReference type="KEGG" id="sgf:HEP81_00106"/>
<dbReference type="RefSeq" id="WP_207748322.1">
    <property type="nucleotide sequence ID" value="NZ_CP051006.1"/>
</dbReference>
<dbReference type="PANTHER" id="PTHR30346">
    <property type="entry name" value="TRANSCRIPTIONAL DUAL REGULATOR HCAR-RELATED"/>
    <property type="match status" value="1"/>
</dbReference>
<evidence type="ECO:0000256" key="4">
    <source>
        <dbReference type="ARBA" id="ARBA00023163"/>
    </source>
</evidence>
<dbReference type="Pfam" id="PF03466">
    <property type="entry name" value="LysR_substrate"/>
    <property type="match status" value="1"/>
</dbReference>
<dbReference type="InterPro" id="IPR005119">
    <property type="entry name" value="LysR_subst-bd"/>
</dbReference>
<organism evidence="6 7">
    <name type="scientific">Streptomyces griseofuscus</name>
    <dbReference type="NCBI Taxonomy" id="146922"/>
    <lineage>
        <taxon>Bacteria</taxon>
        <taxon>Bacillati</taxon>
        <taxon>Actinomycetota</taxon>
        <taxon>Actinomycetes</taxon>
        <taxon>Kitasatosporales</taxon>
        <taxon>Streptomycetaceae</taxon>
        <taxon>Streptomyces</taxon>
    </lineage>
</organism>
<accession>A0A7H1PQW3</accession>
<keyword evidence="3" id="KW-0238">DNA-binding</keyword>
<evidence type="ECO:0000256" key="2">
    <source>
        <dbReference type="ARBA" id="ARBA00023015"/>
    </source>
</evidence>
<sequence length="212" mass="22681">MSGFGTTLAPLILPAAAILKQRLPELRTTLAELDPPTSFELPQLGRTDAVIAVESPLAPAADARFDKRPLMTEVFDVTVPEDHPLAQAPSLTLRDLADETWVFATVGMCQEIPLAACTAAGFTPHATHVIGDWNATFAAVRQDLGICLMLRLARRSSEPGVTMRRFDDAPWRGVFAAIRPGSGDVPHIEPVLEALGEGAPAAESELDRAPRG</sequence>
<evidence type="ECO:0000259" key="5">
    <source>
        <dbReference type="Pfam" id="PF03466"/>
    </source>
</evidence>
<feature type="domain" description="LysR substrate-binding" evidence="5">
    <location>
        <begin position="7"/>
        <end position="198"/>
    </location>
</feature>
<dbReference type="EMBL" id="CP051006">
    <property type="protein sequence ID" value="QNT90443.1"/>
    <property type="molecule type" value="Genomic_DNA"/>
</dbReference>
<dbReference type="Proteomes" id="UP000516422">
    <property type="component" value="Chromosome"/>
</dbReference>